<dbReference type="GO" id="GO:0016853">
    <property type="term" value="F:isomerase activity"/>
    <property type="evidence" value="ECO:0007669"/>
    <property type="project" value="UniProtKB-KW"/>
</dbReference>
<reference evidence="1 2" key="1">
    <citation type="submission" date="2019-04" db="EMBL/GenBank/DDBJ databases">
        <authorList>
            <person name="Gao M."/>
            <person name="Bai C."/>
            <person name="Tong Y."/>
            <person name="Xu X."/>
        </authorList>
    </citation>
    <scope>NUCLEOTIDE SEQUENCE [LARGE SCALE GENOMIC DNA]</scope>
    <source>
        <strain evidence="1 2">Vibrio alginolyticus VA1</strain>
    </source>
</reference>
<evidence type="ECO:0000313" key="2">
    <source>
        <dbReference type="Proteomes" id="UP000318470"/>
    </source>
</evidence>
<protein>
    <submittedName>
        <fullName evidence="1">Enoyl-CoA hydratase/isomerase family protein</fullName>
    </submittedName>
</protein>
<dbReference type="KEGG" id="vg:55616112"/>
<sequence>MSIPSYYEQCVYRNPKTGLHYVRHKITGVYRLWLPQFQMVGSSEHPADSNFVKTKGKK</sequence>
<dbReference type="GeneID" id="55616112"/>
<keyword evidence="2" id="KW-1185">Reference proteome</keyword>
<organism evidence="1 2">
    <name type="scientific">Vibrio phage VAP7</name>
    <dbReference type="NCBI Taxonomy" id="2584487"/>
    <lineage>
        <taxon>Viruses</taxon>
        <taxon>Duplodnaviria</taxon>
        <taxon>Heunggongvirae</taxon>
        <taxon>Uroviricota</taxon>
        <taxon>Caudoviricetes</taxon>
        <taxon>Pantevenvirales</taxon>
        <taxon>Ackermannviridae</taxon>
        <taxon>Vapseptimavirus</taxon>
        <taxon>Vapseptimavirus VAP7</taxon>
    </lineage>
</organism>
<dbReference type="RefSeq" id="YP_009845749.1">
    <property type="nucleotide sequence ID" value="NC_048765.1"/>
</dbReference>
<dbReference type="Proteomes" id="UP000318470">
    <property type="component" value="Segment"/>
</dbReference>
<keyword evidence="1" id="KW-0413">Isomerase</keyword>
<evidence type="ECO:0000313" key="1">
    <source>
        <dbReference type="EMBL" id="QDB73275.1"/>
    </source>
</evidence>
<dbReference type="EMBL" id="MK795384">
    <property type="protein sequence ID" value="QDB73275.1"/>
    <property type="molecule type" value="Genomic_DNA"/>
</dbReference>
<name>A0A4Y5TW64_9CAUD</name>
<accession>A0A4Y5TW64</accession>
<proteinExistence type="predicted"/>